<feature type="region of interest" description="Disordered" evidence="1">
    <location>
        <begin position="32"/>
        <end position="70"/>
    </location>
</feature>
<protein>
    <recommendedName>
        <fullName evidence="4">Septum formation-related domain-containing protein</fullName>
    </recommendedName>
</protein>
<evidence type="ECO:0000256" key="1">
    <source>
        <dbReference type="SAM" id="MobiDB-lite"/>
    </source>
</evidence>
<proteinExistence type="predicted"/>
<sequence length="193" mass="19575">MTARPFLIAFGGTVLVLALAVLLLVARSGAEPAAAPRATPSPTATPAPSPTATPSEQTTGPTGLITDAPTSAQDATIGDCYLLSTRAATWGMAHVRFVDCAAPHHGQLVSSVPLRDPAPIDPDLVPAEDPAGSAAADFSLEDCVLTVWTEYVDVPDAGPALYVPPNLLTDGVADQVLCALETAEPRAGSLLGG</sequence>
<evidence type="ECO:0000313" key="3">
    <source>
        <dbReference type="Proteomes" id="UP000581206"/>
    </source>
</evidence>
<evidence type="ECO:0008006" key="4">
    <source>
        <dbReference type="Google" id="ProtNLM"/>
    </source>
</evidence>
<feature type="compositionally biased region" description="Low complexity" evidence="1">
    <location>
        <begin position="32"/>
        <end position="42"/>
    </location>
</feature>
<gene>
    <name evidence="2" type="ORF">HGA03_13955</name>
</gene>
<evidence type="ECO:0000313" key="2">
    <source>
        <dbReference type="EMBL" id="NKY23769.1"/>
    </source>
</evidence>
<organism evidence="2 3">
    <name type="scientific">Cellulomonas denverensis</name>
    <dbReference type="NCBI Taxonomy" id="264297"/>
    <lineage>
        <taxon>Bacteria</taxon>
        <taxon>Bacillati</taxon>
        <taxon>Actinomycetota</taxon>
        <taxon>Actinomycetes</taxon>
        <taxon>Micrococcales</taxon>
        <taxon>Cellulomonadaceae</taxon>
        <taxon>Cellulomonas</taxon>
    </lineage>
</organism>
<name>A0A7X6QZZ5_9CELL</name>
<dbReference type="EMBL" id="JAAXOX010000008">
    <property type="protein sequence ID" value="NKY23769.1"/>
    <property type="molecule type" value="Genomic_DNA"/>
</dbReference>
<accession>A0A7X6QZZ5</accession>
<keyword evidence="3" id="KW-1185">Reference proteome</keyword>
<dbReference type="RefSeq" id="WP_168630812.1">
    <property type="nucleotide sequence ID" value="NZ_BONL01000011.1"/>
</dbReference>
<dbReference type="AlphaFoldDB" id="A0A7X6QZZ5"/>
<reference evidence="2 3" key="1">
    <citation type="submission" date="2020-04" db="EMBL/GenBank/DDBJ databases">
        <title>MicrobeNet Type strains.</title>
        <authorList>
            <person name="Nicholson A.C."/>
        </authorList>
    </citation>
    <scope>NUCLEOTIDE SEQUENCE [LARGE SCALE GENOMIC DNA]</scope>
    <source>
        <strain evidence="2 3">ATCC BAA-788</strain>
    </source>
</reference>
<comment type="caution">
    <text evidence="2">The sequence shown here is derived from an EMBL/GenBank/DDBJ whole genome shotgun (WGS) entry which is preliminary data.</text>
</comment>
<dbReference type="Proteomes" id="UP000581206">
    <property type="component" value="Unassembled WGS sequence"/>
</dbReference>